<dbReference type="Gene3D" id="1.10.260.40">
    <property type="entry name" value="lambda repressor-like DNA-binding domains"/>
    <property type="match status" value="1"/>
</dbReference>
<gene>
    <name evidence="1" type="ORF">C1167_02175</name>
</gene>
<dbReference type="InterPro" id="IPR010982">
    <property type="entry name" value="Lambda_DNA-bd_dom_sf"/>
</dbReference>
<accession>A0ABX4VFB9</accession>
<dbReference type="EMBL" id="POUR01000001">
    <property type="protein sequence ID" value="PNF66815.1"/>
    <property type="molecule type" value="Genomic_DNA"/>
</dbReference>
<protein>
    <recommendedName>
        <fullName evidence="3">Cro/Cl family transcriptional regulator</fullName>
    </recommendedName>
</protein>
<keyword evidence="2" id="KW-1185">Reference proteome</keyword>
<sequence>MRKSEVIEHFGGVSKTACVLGISHPAVCRWGEVIPQKQAFVIERITKGKLKYDANLYQKATDSAA</sequence>
<dbReference type="SUPFAM" id="SSF47413">
    <property type="entry name" value="lambda repressor-like DNA-binding domains"/>
    <property type="match status" value="1"/>
</dbReference>
<dbReference type="Proteomes" id="UP000236063">
    <property type="component" value="Unassembled WGS sequence"/>
</dbReference>
<proteinExistence type="predicted"/>
<reference evidence="1 2" key="1">
    <citation type="submission" date="2018-01" db="EMBL/GenBank/DDBJ databases">
        <title>Multi-drug resistant Enterobacter species isolated from the International Space Station and comparative genomic analyses with human pathogenic strains.</title>
        <authorList>
            <person name="Singh N.K."/>
            <person name="Bezdan D."/>
            <person name="McIntyre A."/>
            <person name="Sielaff A.C."/>
            <person name="Wheeler K."/>
            <person name="Mason C."/>
            <person name="Venkateswaran K."/>
        </authorList>
    </citation>
    <scope>NUCLEOTIDE SEQUENCE [LARGE SCALE GENOMIC DNA]</scope>
    <source>
        <strain evidence="1 2">IF2SW-P2</strain>
    </source>
</reference>
<organism evidence="1 2">
    <name type="scientific">Enterobacter bugandensis</name>
    <dbReference type="NCBI Taxonomy" id="881260"/>
    <lineage>
        <taxon>Bacteria</taxon>
        <taxon>Pseudomonadati</taxon>
        <taxon>Pseudomonadota</taxon>
        <taxon>Gammaproteobacteria</taxon>
        <taxon>Enterobacterales</taxon>
        <taxon>Enterobacteriaceae</taxon>
        <taxon>Enterobacter</taxon>
    </lineage>
</organism>
<evidence type="ECO:0000313" key="2">
    <source>
        <dbReference type="Proteomes" id="UP000236063"/>
    </source>
</evidence>
<evidence type="ECO:0008006" key="3">
    <source>
        <dbReference type="Google" id="ProtNLM"/>
    </source>
</evidence>
<comment type="caution">
    <text evidence="1">The sequence shown here is derived from an EMBL/GenBank/DDBJ whole genome shotgun (WGS) entry which is preliminary data.</text>
</comment>
<evidence type="ECO:0000313" key="1">
    <source>
        <dbReference type="EMBL" id="PNF66815.1"/>
    </source>
</evidence>
<name>A0ABX4VFB9_9ENTR</name>
<dbReference type="RefSeq" id="WP_069732471.1">
    <property type="nucleotide sequence ID" value="NZ_JABWOU010000001.1"/>
</dbReference>
<dbReference type="Pfam" id="PF14549">
    <property type="entry name" value="P22_Cro"/>
    <property type="match status" value="1"/>
</dbReference>